<keyword evidence="1" id="KW-0812">Transmembrane</keyword>
<dbReference type="RefSeq" id="WP_215609083.1">
    <property type="nucleotide sequence ID" value="NZ_JADOES010000019.1"/>
</dbReference>
<evidence type="ECO:0000313" key="3">
    <source>
        <dbReference type="Proteomes" id="UP000717364"/>
    </source>
</evidence>
<name>A0A947DFX3_9CYAN</name>
<keyword evidence="1" id="KW-0472">Membrane</keyword>
<dbReference type="InterPro" id="IPR052180">
    <property type="entry name" value="NhaC_Na-H+_Antiporter"/>
</dbReference>
<dbReference type="AlphaFoldDB" id="A0A947DFX3"/>
<dbReference type="PANTHER" id="PTHR33451">
    <property type="entry name" value="MALATE-2H(+)/NA(+)-LACTATE ANTIPORTER"/>
    <property type="match status" value="1"/>
</dbReference>
<dbReference type="PANTHER" id="PTHR33451:SF3">
    <property type="entry name" value="MALATE-2H(+)_NA(+)-LACTATE ANTIPORTER"/>
    <property type="match status" value="1"/>
</dbReference>
<dbReference type="Proteomes" id="UP000717364">
    <property type="component" value="Unassembled WGS sequence"/>
</dbReference>
<dbReference type="EMBL" id="JADOES010000019">
    <property type="protein sequence ID" value="MBT9316020.1"/>
    <property type="molecule type" value="Genomic_DNA"/>
</dbReference>
<protein>
    <submittedName>
        <fullName evidence="2">Uncharacterized protein</fullName>
    </submittedName>
</protein>
<reference evidence="2" key="1">
    <citation type="submission" date="2020-11" db="EMBL/GenBank/DDBJ databases">
        <authorList>
            <person name="Konstantinou D."/>
            <person name="Gkelis S."/>
            <person name="Popin R."/>
            <person name="Fewer D."/>
            <person name="Sivonen K."/>
        </authorList>
    </citation>
    <scope>NUCLEOTIDE SEQUENCE</scope>
    <source>
        <strain evidence="2">TAU-MAC 1115</strain>
    </source>
</reference>
<organism evidence="2 3">
    <name type="scientific">Leptothoe spongobia TAU-MAC 1115</name>
    <dbReference type="NCBI Taxonomy" id="1967444"/>
    <lineage>
        <taxon>Bacteria</taxon>
        <taxon>Bacillati</taxon>
        <taxon>Cyanobacteriota</taxon>
        <taxon>Cyanophyceae</taxon>
        <taxon>Nodosilineales</taxon>
        <taxon>Cymatolegaceae</taxon>
        <taxon>Leptothoe</taxon>
        <taxon>Leptothoe spongobia</taxon>
    </lineage>
</organism>
<feature type="transmembrane region" description="Helical" evidence="1">
    <location>
        <begin position="37"/>
        <end position="55"/>
    </location>
</feature>
<keyword evidence="1" id="KW-1133">Transmembrane helix</keyword>
<comment type="caution">
    <text evidence="2">The sequence shown here is derived from an EMBL/GenBank/DDBJ whole genome shotgun (WGS) entry which is preliminary data.</text>
</comment>
<gene>
    <name evidence="2" type="ORF">IXB50_11370</name>
</gene>
<proteinExistence type="predicted"/>
<sequence>MLSAFILTALVSTLIGTPFDTAGTIGLALMIMARSNGMTHLNLVAGAIIAGAYMGDRRT</sequence>
<evidence type="ECO:0000256" key="1">
    <source>
        <dbReference type="SAM" id="Phobius"/>
    </source>
</evidence>
<accession>A0A947DFX3</accession>
<evidence type="ECO:0000313" key="2">
    <source>
        <dbReference type="EMBL" id="MBT9316020.1"/>
    </source>
</evidence>
<keyword evidence="3" id="KW-1185">Reference proteome</keyword>
<reference evidence="2" key="2">
    <citation type="journal article" date="2021" name="Mar. Drugs">
        <title>Genome Reduction and Secondary Metabolism of the Marine Sponge-Associated Cyanobacterium Leptothoe.</title>
        <authorList>
            <person name="Konstantinou D."/>
            <person name="Popin R.V."/>
            <person name="Fewer D.P."/>
            <person name="Sivonen K."/>
            <person name="Gkelis S."/>
        </authorList>
    </citation>
    <scope>NUCLEOTIDE SEQUENCE</scope>
    <source>
        <strain evidence="2">TAU-MAC 1115</strain>
    </source>
</reference>